<dbReference type="AlphaFoldDB" id="U1PIS5"/>
<organism evidence="3 4">
    <name type="scientific">Haloquadratum walsbyi J07HQW1</name>
    <dbReference type="NCBI Taxonomy" id="1238424"/>
    <lineage>
        <taxon>Archaea</taxon>
        <taxon>Methanobacteriati</taxon>
        <taxon>Methanobacteriota</taxon>
        <taxon>Stenosarchaea group</taxon>
        <taxon>Halobacteria</taxon>
        <taxon>Halobacteriales</taxon>
        <taxon>Haloferacaceae</taxon>
        <taxon>Haloquadratum</taxon>
    </lineage>
</organism>
<sequence>DISPPSTQDEIETAYREKARETHPDTGGSKDDFLEVQRAYETLTNSDESPSVSRSHRQDVTSQSPVFMLRDRWCVNCLLRVGILSTPNYLNIRPC</sequence>
<accession>U1PIS5</accession>
<dbReference type="SMART" id="SM00271">
    <property type="entry name" value="DnaJ"/>
    <property type="match status" value="1"/>
</dbReference>
<evidence type="ECO:0000313" key="3">
    <source>
        <dbReference type="EMBL" id="ERG92081.1"/>
    </source>
</evidence>
<evidence type="ECO:0000313" key="4">
    <source>
        <dbReference type="Proteomes" id="UP000030649"/>
    </source>
</evidence>
<dbReference type="InterPro" id="IPR036869">
    <property type="entry name" value="J_dom_sf"/>
</dbReference>
<feature type="compositionally biased region" description="Basic and acidic residues" evidence="1">
    <location>
        <begin position="13"/>
        <end position="33"/>
    </location>
</feature>
<dbReference type="SUPFAM" id="SSF46565">
    <property type="entry name" value="Chaperone J-domain"/>
    <property type="match status" value="1"/>
</dbReference>
<feature type="non-terminal residue" evidence="3">
    <location>
        <position position="1"/>
    </location>
</feature>
<dbReference type="PROSITE" id="PS50076">
    <property type="entry name" value="DNAJ_2"/>
    <property type="match status" value="1"/>
</dbReference>
<evidence type="ECO:0000259" key="2">
    <source>
        <dbReference type="PROSITE" id="PS50076"/>
    </source>
</evidence>
<name>U1PIS5_9EURY</name>
<dbReference type="InterPro" id="IPR052276">
    <property type="entry name" value="Diphthamide-biosynth_chaperone"/>
</dbReference>
<dbReference type="Pfam" id="PF00226">
    <property type="entry name" value="DnaJ"/>
    <property type="match status" value="1"/>
</dbReference>
<dbReference type="Gene3D" id="1.10.287.110">
    <property type="entry name" value="DnaJ domain"/>
    <property type="match status" value="1"/>
</dbReference>
<dbReference type="Proteomes" id="UP000030649">
    <property type="component" value="Unassembled WGS sequence"/>
</dbReference>
<feature type="domain" description="J" evidence="2">
    <location>
        <begin position="1"/>
        <end position="61"/>
    </location>
</feature>
<feature type="compositionally biased region" description="Polar residues" evidence="1">
    <location>
        <begin position="43"/>
        <end position="53"/>
    </location>
</feature>
<feature type="region of interest" description="Disordered" evidence="1">
    <location>
        <begin position="1"/>
        <end position="33"/>
    </location>
</feature>
<dbReference type="InterPro" id="IPR001623">
    <property type="entry name" value="DnaJ_domain"/>
</dbReference>
<dbReference type="CDD" id="cd06257">
    <property type="entry name" value="DnaJ"/>
    <property type="match status" value="1"/>
</dbReference>
<proteinExistence type="predicted"/>
<evidence type="ECO:0000256" key="1">
    <source>
        <dbReference type="SAM" id="MobiDB-lite"/>
    </source>
</evidence>
<dbReference type="PANTHER" id="PTHR44240:SF10">
    <property type="entry name" value="J DOMAIN-CONTAINING PROTEIN"/>
    <property type="match status" value="1"/>
</dbReference>
<dbReference type="HOGENOM" id="CLU_2377486_0_0_2"/>
<feature type="region of interest" description="Disordered" evidence="1">
    <location>
        <begin position="43"/>
        <end position="62"/>
    </location>
</feature>
<gene>
    <name evidence="3" type="ORF">J07HQW1_02116</name>
</gene>
<protein>
    <submittedName>
        <fullName evidence="3">DnaJ-class molecular chaperone with C-terminal Zn finger domain protein</fullName>
    </submittedName>
</protein>
<dbReference type="EMBL" id="KE356560">
    <property type="protein sequence ID" value="ERG92081.1"/>
    <property type="molecule type" value="Genomic_DNA"/>
</dbReference>
<reference evidence="3 4" key="1">
    <citation type="journal article" date="2013" name="PLoS ONE">
        <title>Assembly-driven community genomics of a hypersaline microbial ecosystem.</title>
        <authorList>
            <person name="Podell S."/>
            <person name="Ugalde J.A."/>
            <person name="Narasingarao P."/>
            <person name="Banfield J.F."/>
            <person name="Heidelberg K.B."/>
            <person name="Allen E.E."/>
        </authorList>
    </citation>
    <scope>NUCLEOTIDE SEQUENCE [LARGE SCALE GENOMIC DNA]</scope>
    <source>
        <strain evidence="4">J07HQW1</strain>
    </source>
</reference>
<dbReference type="PANTHER" id="PTHR44240">
    <property type="entry name" value="DNAJ DOMAIN (PROKARYOTIC HEAT SHOCK PROTEIN)-RELATED"/>
    <property type="match status" value="1"/>
</dbReference>